<dbReference type="InterPro" id="IPR022683">
    <property type="entry name" value="Calpain_III"/>
</dbReference>
<keyword evidence="4" id="KW-0788">Thiol protease</keyword>
<evidence type="ECO:0000313" key="10">
    <source>
        <dbReference type="Proteomes" id="UP000014760"/>
    </source>
</evidence>
<accession>R7TFM3</accession>
<dbReference type="PRINTS" id="PR00704">
    <property type="entry name" value="CALPAIN"/>
</dbReference>
<dbReference type="OrthoDB" id="424753at2759"/>
<sequence>MAFLATSFELPEQDFYEIQTRIMALKSSSDDYIEDDDLHYDPSFPPDITSLTYVYSGDDKYERMTFKRPKVSIEATLDRCMTLKLQELCVSPTLCGVGGICDIPVPWRTKPDRLWIQSTLAVISTSPMHMERVIPGYQAHEQNFQQEYVGAFQFHVWRFGEWREIIVDDYLPVIDGHLAYCSSLGSPPEFWGALLEKAYAKFHKAYEAIETGNPLNALTDLTGDVCEHYSVRNVTQLDLFHILYISYSNRSHICCWLNKECLKLKGFLCHQKSQKGSRGTGEEFLKRLMIVTAATKFPMLDGNMLSVLRIKDPYCNGQPLWNGDFSSKSEFSWGKVNPRFHANFRPRSCLDPFEFWISLPDFITYFGDVVICSSTTPSEAAEYDAERIYKCSEANDFTDLKRVQEIFEDFSMLDQESTSIPANKDFLCAPLDKAASFKSSHEILVQESSSTIKMNNVRECDSFQAKSSNGRYTSSVKDNNSNSSSRDLVSSNGDQCSDHPIHLPQLTNLKTDSIKSSGRGSPASSVGHGSYPKRSRKSRSTGSTLSGSLGCVSSSSSVALSRIGGSDDACETDISVSLASSRQSGLSNAVSNSSIASSGALKEANLCLDIQKSQMFRRTASRSFNGRSSGYKKRSEAYQASNCSAPTPSQQCSPMHSANETTCIFESRMDYFRATGGWKELLFHYGKWRSRPKTLIHLLVQHVIFTGSTAGGPRTNIESHSKNPRCVLVLGRPDARNELTLQSCQGKSHVIITLMQDYRLGGSKVNSLLIPIGFSLYKMRNSDRDDKRNLSKLMLVDDTNSQSESREVIKRYDLDPGMYLIVPYTLKAGKEGEFLIRVLGQKDEVANKNSCKRALWARQAGFEVSSVTLCDQLTTMLRPKDNVSTVTNRSCETIRDSDVRDNL</sequence>
<name>R7TFM3_CAPTE</name>
<comment type="caution">
    <text evidence="5">Lacks conserved residue(s) required for the propagation of feature annotation.</text>
</comment>
<dbReference type="EMBL" id="AMQN01002800">
    <property type="status" value="NOT_ANNOTATED_CDS"/>
    <property type="molecule type" value="Genomic_DNA"/>
</dbReference>
<dbReference type="EMBL" id="KB310082">
    <property type="protein sequence ID" value="ELT92549.1"/>
    <property type="molecule type" value="Genomic_DNA"/>
</dbReference>
<organism evidence="8">
    <name type="scientific">Capitella teleta</name>
    <name type="common">Polychaete worm</name>
    <dbReference type="NCBI Taxonomy" id="283909"/>
    <lineage>
        <taxon>Eukaryota</taxon>
        <taxon>Metazoa</taxon>
        <taxon>Spiralia</taxon>
        <taxon>Lophotrochozoa</taxon>
        <taxon>Annelida</taxon>
        <taxon>Polychaeta</taxon>
        <taxon>Sedentaria</taxon>
        <taxon>Scolecida</taxon>
        <taxon>Capitellidae</taxon>
        <taxon>Capitella</taxon>
    </lineage>
</organism>
<dbReference type="Pfam" id="PF00648">
    <property type="entry name" value="Peptidase_C2"/>
    <property type="match status" value="1"/>
</dbReference>
<evidence type="ECO:0000313" key="9">
    <source>
        <dbReference type="EnsemblMetazoa" id="CapteP186914"/>
    </source>
</evidence>
<evidence type="ECO:0000256" key="4">
    <source>
        <dbReference type="ARBA" id="ARBA00022807"/>
    </source>
</evidence>
<evidence type="ECO:0000256" key="5">
    <source>
        <dbReference type="PROSITE-ProRule" id="PRU00239"/>
    </source>
</evidence>
<dbReference type="PANTHER" id="PTHR10183:SF379">
    <property type="entry name" value="CALPAIN-5"/>
    <property type="match status" value="1"/>
</dbReference>
<evidence type="ECO:0000259" key="7">
    <source>
        <dbReference type="PROSITE" id="PS50203"/>
    </source>
</evidence>
<dbReference type="Gene3D" id="3.90.70.10">
    <property type="entry name" value="Cysteine proteinases"/>
    <property type="match status" value="1"/>
</dbReference>
<evidence type="ECO:0000256" key="1">
    <source>
        <dbReference type="ARBA" id="ARBA00007623"/>
    </source>
</evidence>
<dbReference type="Pfam" id="PF01067">
    <property type="entry name" value="Calpain_III"/>
    <property type="match status" value="1"/>
</dbReference>
<reference evidence="9" key="3">
    <citation type="submission" date="2015-06" db="UniProtKB">
        <authorList>
            <consortium name="EnsemblMetazoa"/>
        </authorList>
    </citation>
    <scope>IDENTIFICATION</scope>
</reference>
<evidence type="ECO:0000256" key="3">
    <source>
        <dbReference type="ARBA" id="ARBA00022801"/>
    </source>
</evidence>
<dbReference type="InterPro" id="IPR022682">
    <property type="entry name" value="Calpain_domain_III"/>
</dbReference>
<dbReference type="GO" id="GO:0004198">
    <property type="term" value="F:calcium-dependent cysteine-type endopeptidase activity"/>
    <property type="evidence" value="ECO:0007669"/>
    <property type="project" value="InterPro"/>
</dbReference>
<dbReference type="SMART" id="SM00230">
    <property type="entry name" value="CysPc"/>
    <property type="match status" value="1"/>
</dbReference>
<dbReference type="STRING" id="283909.R7TFM3"/>
<comment type="similarity">
    <text evidence="1">Belongs to the peptidase C2 family.</text>
</comment>
<dbReference type="PROSITE" id="PS50203">
    <property type="entry name" value="CALPAIN_CAT"/>
    <property type="match status" value="1"/>
</dbReference>
<evidence type="ECO:0000313" key="8">
    <source>
        <dbReference type="EMBL" id="ELT92549.1"/>
    </source>
</evidence>
<dbReference type="GO" id="GO:0005737">
    <property type="term" value="C:cytoplasm"/>
    <property type="evidence" value="ECO:0007669"/>
    <property type="project" value="TreeGrafter"/>
</dbReference>
<feature type="compositionally biased region" description="Polar residues" evidence="6">
    <location>
        <begin position="505"/>
        <end position="524"/>
    </location>
</feature>
<feature type="region of interest" description="Disordered" evidence="6">
    <location>
        <begin position="465"/>
        <end position="552"/>
    </location>
</feature>
<dbReference type="SMART" id="SM00720">
    <property type="entry name" value="calpain_III"/>
    <property type="match status" value="1"/>
</dbReference>
<proteinExistence type="inferred from homology"/>
<dbReference type="PANTHER" id="PTHR10183">
    <property type="entry name" value="CALPAIN"/>
    <property type="match status" value="1"/>
</dbReference>
<gene>
    <name evidence="8" type="ORF">CAPTEDRAFT_186914</name>
</gene>
<dbReference type="GO" id="GO:0006508">
    <property type="term" value="P:proteolysis"/>
    <property type="evidence" value="ECO:0007669"/>
    <property type="project" value="UniProtKB-KW"/>
</dbReference>
<dbReference type="OMA" id="TGAVCEF"/>
<reference evidence="10" key="1">
    <citation type="submission" date="2012-12" db="EMBL/GenBank/DDBJ databases">
        <authorList>
            <person name="Hellsten U."/>
            <person name="Grimwood J."/>
            <person name="Chapman J.A."/>
            <person name="Shapiro H."/>
            <person name="Aerts A."/>
            <person name="Otillar R.P."/>
            <person name="Terry A.Y."/>
            <person name="Boore J.L."/>
            <person name="Simakov O."/>
            <person name="Marletaz F."/>
            <person name="Cho S.-J."/>
            <person name="Edsinger-Gonzales E."/>
            <person name="Havlak P."/>
            <person name="Kuo D.-H."/>
            <person name="Larsson T."/>
            <person name="Lv J."/>
            <person name="Arendt D."/>
            <person name="Savage R."/>
            <person name="Osoegawa K."/>
            <person name="de Jong P."/>
            <person name="Lindberg D.R."/>
            <person name="Seaver E.C."/>
            <person name="Weisblat D.A."/>
            <person name="Putnam N.H."/>
            <person name="Grigoriev I.V."/>
            <person name="Rokhsar D.S."/>
        </authorList>
    </citation>
    <scope>NUCLEOTIDE SEQUENCE</scope>
    <source>
        <strain evidence="10">I ESC-2004</strain>
    </source>
</reference>
<keyword evidence="10" id="KW-1185">Reference proteome</keyword>
<dbReference type="SUPFAM" id="SSF49758">
    <property type="entry name" value="Calpain large subunit, middle domain (domain III)"/>
    <property type="match status" value="1"/>
</dbReference>
<reference evidence="8 10" key="2">
    <citation type="journal article" date="2013" name="Nature">
        <title>Insights into bilaterian evolution from three spiralian genomes.</title>
        <authorList>
            <person name="Simakov O."/>
            <person name="Marletaz F."/>
            <person name="Cho S.J."/>
            <person name="Edsinger-Gonzales E."/>
            <person name="Havlak P."/>
            <person name="Hellsten U."/>
            <person name="Kuo D.H."/>
            <person name="Larsson T."/>
            <person name="Lv J."/>
            <person name="Arendt D."/>
            <person name="Savage R."/>
            <person name="Osoegawa K."/>
            <person name="de Jong P."/>
            <person name="Grimwood J."/>
            <person name="Chapman J.A."/>
            <person name="Shapiro H."/>
            <person name="Aerts A."/>
            <person name="Otillar R.P."/>
            <person name="Terry A.Y."/>
            <person name="Boore J.L."/>
            <person name="Grigoriev I.V."/>
            <person name="Lindberg D.R."/>
            <person name="Seaver E.C."/>
            <person name="Weisblat D.A."/>
            <person name="Putnam N.H."/>
            <person name="Rokhsar D.S."/>
        </authorList>
    </citation>
    <scope>NUCLEOTIDE SEQUENCE</scope>
    <source>
        <strain evidence="8 10">I ESC-2004</strain>
    </source>
</reference>
<keyword evidence="2" id="KW-0645">Protease</keyword>
<dbReference type="HOGENOM" id="CLU_356512_0_0_1"/>
<dbReference type="InterPro" id="IPR038765">
    <property type="entry name" value="Papain-like_cys_pep_sf"/>
</dbReference>
<evidence type="ECO:0000256" key="6">
    <source>
        <dbReference type="SAM" id="MobiDB-lite"/>
    </source>
</evidence>
<feature type="compositionally biased region" description="Low complexity" evidence="6">
    <location>
        <begin position="474"/>
        <end position="492"/>
    </location>
</feature>
<dbReference type="Gene3D" id="2.60.120.380">
    <property type="match status" value="1"/>
</dbReference>
<dbReference type="EnsemblMetazoa" id="CapteT186914">
    <property type="protein sequence ID" value="CapteP186914"/>
    <property type="gene ID" value="CapteG186914"/>
</dbReference>
<feature type="domain" description="Calpain catalytic" evidence="7">
    <location>
        <begin position="38"/>
        <end position="375"/>
    </location>
</feature>
<dbReference type="AlphaFoldDB" id="R7TFM3"/>
<feature type="compositionally biased region" description="Low complexity" evidence="6">
    <location>
        <begin position="540"/>
        <end position="552"/>
    </location>
</feature>
<dbReference type="InterPro" id="IPR036213">
    <property type="entry name" value="Calpain_III_sf"/>
</dbReference>
<dbReference type="SUPFAM" id="SSF54001">
    <property type="entry name" value="Cysteine proteinases"/>
    <property type="match status" value="1"/>
</dbReference>
<evidence type="ECO:0000256" key="2">
    <source>
        <dbReference type="ARBA" id="ARBA00022670"/>
    </source>
</evidence>
<dbReference type="InterPro" id="IPR001300">
    <property type="entry name" value="Peptidase_C2_calpain_cat"/>
</dbReference>
<dbReference type="InterPro" id="IPR022684">
    <property type="entry name" value="Calpain_cysteine_protease"/>
</dbReference>
<protein>
    <recommendedName>
        <fullName evidence="7">Calpain catalytic domain-containing protein</fullName>
    </recommendedName>
</protein>
<dbReference type="Proteomes" id="UP000014760">
    <property type="component" value="Unassembled WGS sequence"/>
</dbReference>
<keyword evidence="3" id="KW-0378">Hydrolase</keyword>